<comment type="caution">
    <text evidence="2">The sequence shown here is derived from an EMBL/GenBank/DDBJ whole genome shotgun (WGS) entry which is preliminary data.</text>
</comment>
<reference evidence="2" key="1">
    <citation type="submission" date="2018-11" db="EMBL/GenBank/DDBJ databases">
        <authorList>
            <consortium name="Pathogen Informatics"/>
        </authorList>
    </citation>
    <scope>NUCLEOTIDE SEQUENCE</scope>
</reference>
<evidence type="ECO:0000313" key="3">
    <source>
        <dbReference type="Proteomes" id="UP000784294"/>
    </source>
</evidence>
<keyword evidence="3" id="KW-1185">Reference proteome</keyword>
<name>A0A448X3I9_9PLAT</name>
<feature type="region of interest" description="Disordered" evidence="1">
    <location>
        <begin position="41"/>
        <end position="84"/>
    </location>
</feature>
<sequence>MAKAAVRRQPDLPQSRVSRMASIVVEKPGVGMTEVDVACSRRRNLQKNSDRSSAQLLRPGAGQSTTQHSTAQHSTAWGIVKVGD</sequence>
<proteinExistence type="predicted"/>
<dbReference type="Proteomes" id="UP000784294">
    <property type="component" value="Unassembled WGS sequence"/>
</dbReference>
<accession>A0A448X3I9</accession>
<organism evidence="2 3">
    <name type="scientific">Protopolystoma xenopodis</name>
    <dbReference type="NCBI Taxonomy" id="117903"/>
    <lineage>
        <taxon>Eukaryota</taxon>
        <taxon>Metazoa</taxon>
        <taxon>Spiralia</taxon>
        <taxon>Lophotrochozoa</taxon>
        <taxon>Platyhelminthes</taxon>
        <taxon>Monogenea</taxon>
        <taxon>Polyopisthocotylea</taxon>
        <taxon>Polystomatidea</taxon>
        <taxon>Polystomatidae</taxon>
        <taxon>Protopolystoma</taxon>
    </lineage>
</organism>
<protein>
    <submittedName>
        <fullName evidence="2">Uncharacterized protein</fullName>
    </submittedName>
</protein>
<evidence type="ECO:0000313" key="2">
    <source>
        <dbReference type="EMBL" id="VEL27104.1"/>
    </source>
</evidence>
<gene>
    <name evidence="2" type="ORF">PXEA_LOCUS20544</name>
</gene>
<dbReference type="AlphaFoldDB" id="A0A448X3I9"/>
<evidence type="ECO:0000256" key="1">
    <source>
        <dbReference type="SAM" id="MobiDB-lite"/>
    </source>
</evidence>
<dbReference type="EMBL" id="CAAALY010084912">
    <property type="protein sequence ID" value="VEL27104.1"/>
    <property type="molecule type" value="Genomic_DNA"/>
</dbReference>
<feature type="compositionally biased region" description="Low complexity" evidence="1">
    <location>
        <begin position="63"/>
        <end position="76"/>
    </location>
</feature>